<dbReference type="EMBL" id="LAJE02000187">
    <property type="protein sequence ID" value="OEO30769.1"/>
    <property type="molecule type" value="Genomic_DNA"/>
</dbReference>
<keyword evidence="3" id="KW-1185">Reference proteome</keyword>
<dbReference type="InterPro" id="IPR037523">
    <property type="entry name" value="VOC_core"/>
</dbReference>
<dbReference type="OrthoDB" id="9806868at2"/>
<dbReference type="SUPFAM" id="SSF54593">
    <property type="entry name" value="Glyoxalase/Bleomycin resistance protein/Dihydroxybiphenyl dioxygenase"/>
    <property type="match status" value="1"/>
</dbReference>
<feature type="domain" description="VOC" evidence="1">
    <location>
        <begin position="1"/>
        <end position="130"/>
    </location>
</feature>
<dbReference type="Pfam" id="PF00903">
    <property type="entry name" value="Glyoxalase"/>
    <property type="match status" value="1"/>
</dbReference>
<dbReference type="PANTHER" id="PTHR34109:SF1">
    <property type="entry name" value="VOC DOMAIN-CONTAINING PROTEIN"/>
    <property type="match status" value="1"/>
</dbReference>
<dbReference type="PROSITE" id="PS51819">
    <property type="entry name" value="VOC"/>
    <property type="match status" value="1"/>
</dbReference>
<dbReference type="Proteomes" id="UP000095463">
    <property type="component" value="Unassembled WGS sequence"/>
</dbReference>
<organism evidence="2 3">
    <name type="scientific">Devosia insulae DS-56</name>
    <dbReference type="NCBI Taxonomy" id="1116389"/>
    <lineage>
        <taxon>Bacteria</taxon>
        <taxon>Pseudomonadati</taxon>
        <taxon>Pseudomonadota</taxon>
        <taxon>Alphaproteobacteria</taxon>
        <taxon>Hyphomicrobiales</taxon>
        <taxon>Devosiaceae</taxon>
        <taxon>Devosia</taxon>
    </lineage>
</organism>
<dbReference type="Gene3D" id="3.30.720.110">
    <property type="match status" value="1"/>
</dbReference>
<comment type="caution">
    <text evidence="2">The sequence shown here is derived from an EMBL/GenBank/DDBJ whole genome shotgun (WGS) entry which is preliminary data.</text>
</comment>
<sequence>MASTVIPCLTYEDAPAMIDWLCENFGFVRHEINSDGNGGISHAELRLGDGMIMLGSPHPHTEFGRAISTPDKLGGTTQSPYVIVDDVDGVYEKAKANGAEIVREIRTESYGGRGFACLDPEGHLWSVGSYSPWARA</sequence>
<dbReference type="PANTHER" id="PTHR34109">
    <property type="entry name" value="BNAUNNG04460D PROTEIN-RELATED"/>
    <property type="match status" value="1"/>
</dbReference>
<gene>
    <name evidence="2" type="ORF">VW23_019575</name>
</gene>
<dbReference type="RefSeq" id="WP_069910022.1">
    <property type="nucleotide sequence ID" value="NZ_LAJE02000187.1"/>
</dbReference>
<accession>A0A1E5XQB4</accession>
<evidence type="ECO:0000313" key="2">
    <source>
        <dbReference type="EMBL" id="OEO30769.1"/>
    </source>
</evidence>
<proteinExistence type="predicted"/>
<dbReference type="Gene3D" id="3.30.720.120">
    <property type="match status" value="1"/>
</dbReference>
<protein>
    <submittedName>
        <fullName evidence="2">Glyoxalase</fullName>
    </submittedName>
</protein>
<evidence type="ECO:0000313" key="3">
    <source>
        <dbReference type="Proteomes" id="UP000095463"/>
    </source>
</evidence>
<dbReference type="InterPro" id="IPR004360">
    <property type="entry name" value="Glyas_Fos-R_dOase_dom"/>
</dbReference>
<name>A0A1E5XQB4_9HYPH</name>
<dbReference type="AlphaFoldDB" id="A0A1E5XQB4"/>
<reference evidence="2 3" key="1">
    <citation type="journal article" date="2015" name="Genome Announc.">
        <title>Genome Assemblies of Three Soil-Associated Devosia species: D. insulae, D. limi, and D. soli.</title>
        <authorList>
            <person name="Hassan Y.I."/>
            <person name="Lepp D."/>
            <person name="Zhou T."/>
        </authorList>
    </citation>
    <scope>NUCLEOTIDE SEQUENCE [LARGE SCALE GENOMIC DNA]</scope>
    <source>
        <strain evidence="2 3">DS-56</strain>
    </source>
</reference>
<evidence type="ECO:0000259" key="1">
    <source>
        <dbReference type="PROSITE" id="PS51819"/>
    </source>
</evidence>
<dbReference type="InterPro" id="IPR029068">
    <property type="entry name" value="Glyas_Bleomycin-R_OHBP_Dase"/>
</dbReference>